<name>Q22R57_TETTS</name>
<dbReference type="RefSeq" id="XP_001008510.1">
    <property type="nucleotide sequence ID" value="XM_001008510.2"/>
</dbReference>
<dbReference type="PANTHER" id="PTHR13009">
    <property type="entry name" value="HEAT SHOCK PROTEIN 90 HSP90 CO-CHAPERONE AHA-1"/>
    <property type="match status" value="1"/>
</dbReference>
<dbReference type="InterPro" id="IPR015310">
    <property type="entry name" value="AHSA1-like_N"/>
</dbReference>
<gene>
    <name evidence="4" type="ORF">TTHERM_00024240</name>
</gene>
<protein>
    <submittedName>
        <fullName evidence="4">Hsp90 ATPase activator, amine-terminal protein</fullName>
    </submittedName>
</protein>
<evidence type="ECO:0000256" key="2">
    <source>
        <dbReference type="SAM" id="MobiDB-lite"/>
    </source>
</evidence>
<dbReference type="Gene3D" id="3.15.10.20">
    <property type="entry name" value="Activator of Hsp90 ATPase Aha1, N-terminal domain"/>
    <property type="match status" value="1"/>
</dbReference>
<keyword evidence="5" id="KW-1185">Reference proteome</keyword>
<sequence>MVDRKQAAGSVWNVNSWHWEQKNYTPQAKKLLEEIILSISIEQDGVKVQNSKIKSINGDAEINVRKGKQILCYEFNVEVDFKAENDEEDADGYFKIHDINPDDLDFEVDHVTLNTKNKCGDIAKRIIQKQMKEELKKLLKDFTKQLAEYESNPEKLKQDEQKRLQNQEATQKAREEKGKEKEQIFYEQKAKEQELKEKFSQWSEQK</sequence>
<dbReference type="GeneID" id="7828758"/>
<dbReference type="EMBL" id="GG662845">
    <property type="protein sequence ID" value="EAR88265.1"/>
    <property type="molecule type" value="Genomic_DNA"/>
</dbReference>
<dbReference type="GO" id="GO:0001671">
    <property type="term" value="F:ATPase activator activity"/>
    <property type="evidence" value="ECO:0007669"/>
    <property type="project" value="InterPro"/>
</dbReference>
<dbReference type="OrthoDB" id="567237at2759"/>
<dbReference type="InterPro" id="IPR036338">
    <property type="entry name" value="Aha1"/>
</dbReference>
<dbReference type="Pfam" id="PF09229">
    <property type="entry name" value="Aha1_N"/>
    <property type="match status" value="1"/>
</dbReference>
<dbReference type="PANTHER" id="PTHR13009:SF22">
    <property type="entry name" value="LD43819P"/>
    <property type="match status" value="1"/>
</dbReference>
<feature type="domain" description="Activator of Hsp90 ATPase AHSA1-like N-terminal" evidence="3">
    <location>
        <begin position="21"/>
        <end position="151"/>
    </location>
</feature>
<evidence type="ECO:0000259" key="3">
    <source>
        <dbReference type="SMART" id="SM01000"/>
    </source>
</evidence>
<feature type="region of interest" description="Disordered" evidence="2">
    <location>
        <begin position="150"/>
        <end position="185"/>
    </location>
</feature>
<dbReference type="AlphaFoldDB" id="Q22R57"/>
<dbReference type="InParanoid" id="Q22R57"/>
<dbReference type="GO" id="GO:0051087">
    <property type="term" value="F:protein-folding chaperone binding"/>
    <property type="evidence" value="ECO:0007669"/>
    <property type="project" value="InterPro"/>
</dbReference>
<organism evidence="4 5">
    <name type="scientific">Tetrahymena thermophila (strain SB210)</name>
    <dbReference type="NCBI Taxonomy" id="312017"/>
    <lineage>
        <taxon>Eukaryota</taxon>
        <taxon>Sar</taxon>
        <taxon>Alveolata</taxon>
        <taxon>Ciliophora</taxon>
        <taxon>Intramacronucleata</taxon>
        <taxon>Oligohymenophorea</taxon>
        <taxon>Hymenostomatida</taxon>
        <taxon>Tetrahymenina</taxon>
        <taxon>Tetrahymenidae</taxon>
        <taxon>Tetrahymena</taxon>
    </lineage>
</organism>
<comment type="similarity">
    <text evidence="1">Belongs to the AHA1 family.</text>
</comment>
<feature type="compositionally biased region" description="Basic and acidic residues" evidence="2">
    <location>
        <begin position="152"/>
        <end position="185"/>
    </location>
</feature>
<dbReference type="Proteomes" id="UP000009168">
    <property type="component" value="Unassembled WGS sequence"/>
</dbReference>
<evidence type="ECO:0000256" key="1">
    <source>
        <dbReference type="ARBA" id="ARBA00006817"/>
    </source>
</evidence>
<dbReference type="OMA" id="ESEAGHC"/>
<dbReference type="SUPFAM" id="SSF103111">
    <property type="entry name" value="Activator of Hsp90 ATPase, Aha1"/>
    <property type="match status" value="1"/>
</dbReference>
<accession>Q22R57</accession>
<evidence type="ECO:0000313" key="4">
    <source>
        <dbReference type="EMBL" id="EAR88265.1"/>
    </source>
</evidence>
<proteinExistence type="inferred from homology"/>
<dbReference type="HOGENOM" id="CLU_1345470_0_0_1"/>
<dbReference type="eggNOG" id="KOG2936">
    <property type="taxonomic scope" value="Eukaryota"/>
</dbReference>
<dbReference type="GO" id="GO:0005829">
    <property type="term" value="C:cytosol"/>
    <property type="evidence" value="ECO:0007669"/>
    <property type="project" value="TreeGrafter"/>
</dbReference>
<reference evidence="5" key="1">
    <citation type="journal article" date="2006" name="PLoS Biol.">
        <title>Macronuclear genome sequence of the ciliate Tetrahymena thermophila, a model eukaryote.</title>
        <authorList>
            <person name="Eisen J.A."/>
            <person name="Coyne R.S."/>
            <person name="Wu M."/>
            <person name="Wu D."/>
            <person name="Thiagarajan M."/>
            <person name="Wortman J.R."/>
            <person name="Badger J.H."/>
            <person name="Ren Q."/>
            <person name="Amedeo P."/>
            <person name="Jones K.M."/>
            <person name="Tallon L.J."/>
            <person name="Delcher A.L."/>
            <person name="Salzberg S.L."/>
            <person name="Silva J.C."/>
            <person name="Haas B.J."/>
            <person name="Majoros W.H."/>
            <person name="Farzad M."/>
            <person name="Carlton J.M."/>
            <person name="Smith R.K. Jr."/>
            <person name="Garg J."/>
            <person name="Pearlman R.E."/>
            <person name="Karrer K.M."/>
            <person name="Sun L."/>
            <person name="Manning G."/>
            <person name="Elde N.C."/>
            <person name="Turkewitz A.P."/>
            <person name="Asai D.J."/>
            <person name="Wilkes D.E."/>
            <person name="Wang Y."/>
            <person name="Cai H."/>
            <person name="Collins K."/>
            <person name="Stewart B.A."/>
            <person name="Lee S.R."/>
            <person name="Wilamowska K."/>
            <person name="Weinberg Z."/>
            <person name="Ruzzo W.L."/>
            <person name="Wloga D."/>
            <person name="Gaertig J."/>
            <person name="Frankel J."/>
            <person name="Tsao C.-C."/>
            <person name="Gorovsky M.A."/>
            <person name="Keeling P.J."/>
            <person name="Waller R.F."/>
            <person name="Patron N.J."/>
            <person name="Cherry J.M."/>
            <person name="Stover N.A."/>
            <person name="Krieger C.J."/>
            <person name="del Toro C."/>
            <person name="Ryder H.F."/>
            <person name="Williamson S.C."/>
            <person name="Barbeau R.A."/>
            <person name="Hamilton E.P."/>
            <person name="Orias E."/>
        </authorList>
    </citation>
    <scope>NUCLEOTIDE SEQUENCE [LARGE SCALE GENOMIC DNA]</scope>
    <source>
        <strain evidence="5">SB210</strain>
    </source>
</reference>
<dbReference type="KEGG" id="tet:TTHERM_00024240"/>
<dbReference type="SMART" id="SM01000">
    <property type="entry name" value="Aha1_N"/>
    <property type="match status" value="1"/>
</dbReference>
<dbReference type="STRING" id="312017.Q22R57"/>
<evidence type="ECO:0000313" key="5">
    <source>
        <dbReference type="Proteomes" id="UP000009168"/>
    </source>
</evidence>
<dbReference type="GO" id="GO:0006457">
    <property type="term" value="P:protein folding"/>
    <property type="evidence" value="ECO:0007669"/>
    <property type="project" value="TreeGrafter"/>
</dbReference>